<keyword evidence="3" id="KW-0863">Zinc-finger</keyword>
<dbReference type="Gene3D" id="1.10.220.150">
    <property type="entry name" value="Arf GTPase activating protein"/>
    <property type="match status" value="1"/>
</dbReference>
<feature type="compositionally biased region" description="Polar residues" evidence="5">
    <location>
        <begin position="167"/>
        <end position="180"/>
    </location>
</feature>
<dbReference type="PANTHER" id="PTHR46395">
    <property type="entry name" value="ADP-RIBOSYLATION FACTOR GTPASE-ACTIVATING PROTEIN 1"/>
    <property type="match status" value="1"/>
</dbReference>
<sequence length="409" mass="43489">MSDQVAAKKILSELSKREDLKNKASMTLDDLNYLFMSFVSSFVRSISMDTWQDDQVKRMQLGSNLAFKEFMNSYQPADQGGYKEGASAYDIYHCWAAAQYRSKLDAVLAGKDWSPSPPPANFNTGARSASPAPSAQGLRKSRASNRTLAATRSDSHSPASSLRSSSTGTPNPTLGGTMDQKTANENYFAGLGKLNESRSSDLPPSQGGKYTGFGSTPTPEQHPSYGLSSANAPSLSELQENPVAAISKGWSLFAAAVVGASRVVQENVIQPGVEKVTDPNFQASVRGYMTEAQKQAAAVGSTANEWSRSQLGVDVAGAVGGVVGTVRERVAGGSGPSRAGYGHVSMTSPGDADETSGLYYDNDDDLFTEYRGTTPATTNFGNTHNAATTTTKAAPAKKSSDWDDEWKDF</sequence>
<dbReference type="STRING" id="181874.A0A409VGI2"/>
<feature type="domain" description="Arf-GAP" evidence="6">
    <location>
        <begin position="40"/>
        <end position="104"/>
    </location>
</feature>
<dbReference type="GO" id="GO:0000139">
    <property type="term" value="C:Golgi membrane"/>
    <property type="evidence" value="ECO:0007669"/>
    <property type="project" value="TreeGrafter"/>
</dbReference>
<evidence type="ECO:0000256" key="1">
    <source>
        <dbReference type="ARBA" id="ARBA00022468"/>
    </source>
</evidence>
<evidence type="ECO:0000259" key="6">
    <source>
        <dbReference type="Pfam" id="PF01412"/>
    </source>
</evidence>
<dbReference type="OrthoDB" id="983479at2759"/>
<dbReference type="SUPFAM" id="SSF57863">
    <property type="entry name" value="ArfGap/RecO-like zinc finger"/>
    <property type="match status" value="1"/>
</dbReference>
<dbReference type="FunCoup" id="A0A409VGI2">
    <property type="interactions" value="281"/>
</dbReference>
<feature type="region of interest" description="Disordered" evidence="5">
    <location>
        <begin position="330"/>
        <end position="353"/>
    </location>
</feature>
<evidence type="ECO:0000256" key="3">
    <source>
        <dbReference type="ARBA" id="ARBA00022771"/>
    </source>
</evidence>
<feature type="compositionally biased region" description="Low complexity" evidence="5">
    <location>
        <begin position="156"/>
        <end position="166"/>
    </location>
</feature>
<dbReference type="EMBL" id="NHTK01006067">
    <property type="protein sequence ID" value="PPQ65364.1"/>
    <property type="molecule type" value="Genomic_DNA"/>
</dbReference>
<dbReference type="GO" id="GO:0008270">
    <property type="term" value="F:zinc ion binding"/>
    <property type="evidence" value="ECO:0007669"/>
    <property type="project" value="UniProtKB-KW"/>
</dbReference>
<feature type="region of interest" description="Disordered" evidence="5">
    <location>
        <begin position="370"/>
        <end position="409"/>
    </location>
</feature>
<dbReference type="AlphaFoldDB" id="A0A409VGI2"/>
<keyword evidence="1" id="KW-0343">GTPase activation</keyword>
<reference evidence="7 8" key="1">
    <citation type="journal article" date="2018" name="Evol. Lett.">
        <title>Horizontal gene cluster transfer increased hallucinogenic mushroom diversity.</title>
        <authorList>
            <person name="Reynolds H.T."/>
            <person name="Vijayakumar V."/>
            <person name="Gluck-Thaler E."/>
            <person name="Korotkin H.B."/>
            <person name="Matheny P.B."/>
            <person name="Slot J.C."/>
        </authorList>
    </citation>
    <scope>NUCLEOTIDE SEQUENCE [LARGE SCALE GENOMIC DNA]</scope>
    <source>
        <strain evidence="7 8">2629</strain>
    </source>
</reference>
<dbReference type="GO" id="GO:0030100">
    <property type="term" value="P:regulation of endocytosis"/>
    <property type="evidence" value="ECO:0007669"/>
    <property type="project" value="TreeGrafter"/>
</dbReference>
<dbReference type="Proteomes" id="UP000284842">
    <property type="component" value="Unassembled WGS sequence"/>
</dbReference>
<evidence type="ECO:0000256" key="4">
    <source>
        <dbReference type="ARBA" id="ARBA00022833"/>
    </source>
</evidence>
<protein>
    <recommendedName>
        <fullName evidence="6">Arf-GAP domain-containing protein</fullName>
    </recommendedName>
</protein>
<keyword evidence="8" id="KW-1185">Reference proteome</keyword>
<dbReference type="GO" id="GO:0032012">
    <property type="term" value="P:regulation of ARF protein signal transduction"/>
    <property type="evidence" value="ECO:0007669"/>
    <property type="project" value="TreeGrafter"/>
</dbReference>
<organism evidence="7 8">
    <name type="scientific">Panaeolus cyanescens</name>
    <dbReference type="NCBI Taxonomy" id="181874"/>
    <lineage>
        <taxon>Eukaryota</taxon>
        <taxon>Fungi</taxon>
        <taxon>Dikarya</taxon>
        <taxon>Basidiomycota</taxon>
        <taxon>Agaricomycotina</taxon>
        <taxon>Agaricomycetes</taxon>
        <taxon>Agaricomycetidae</taxon>
        <taxon>Agaricales</taxon>
        <taxon>Agaricineae</taxon>
        <taxon>Galeropsidaceae</taxon>
        <taxon>Panaeolus</taxon>
    </lineage>
</organism>
<keyword evidence="4" id="KW-0862">Zinc</keyword>
<accession>A0A409VGI2</accession>
<gene>
    <name evidence="7" type="ORF">CVT24_011474</name>
</gene>
<dbReference type="InterPro" id="IPR001164">
    <property type="entry name" value="ArfGAP_dom"/>
</dbReference>
<proteinExistence type="predicted"/>
<feature type="compositionally biased region" description="Polar residues" evidence="5">
    <location>
        <begin position="121"/>
        <end position="133"/>
    </location>
</feature>
<evidence type="ECO:0000256" key="5">
    <source>
        <dbReference type="SAM" id="MobiDB-lite"/>
    </source>
</evidence>
<evidence type="ECO:0000256" key="2">
    <source>
        <dbReference type="ARBA" id="ARBA00022723"/>
    </source>
</evidence>
<dbReference type="Pfam" id="PF01412">
    <property type="entry name" value="ArfGap"/>
    <property type="match status" value="1"/>
</dbReference>
<keyword evidence="2" id="KW-0479">Metal-binding</keyword>
<comment type="caution">
    <text evidence="7">The sequence shown here is derived from an EMBL/GenBank/DDBJ whole genome shotgun (WGS) entry which is preliminary data.</text>
</comment>
<name>A0A409VGI2_9AGAR</name>
<dbReference type="PANTHER" id="PTHR46395:SF1">
    <property type="entry name" value="ADP-RIBOSYLATION FACTOR GTPASE-ACTIVATING PROTEIN 1"/>
    <property type="match status" value="1"/>
</dbReference>
<feature type="compositionally biased region" description="Low complexity" evidence="5">
    <location>
        <begin position="376"/>
        <end position="397"/>
    </location>
</feature>
<feature type="compositionally biased region" description="Polar residues" evidence="5">
    <location>
        <begin position="213"/>
        <end position="230"/>
    </location>
</feature>
<dbReference type="InParanoid" id="A0A409VGI2"/>
<evidence type="ECO:0000313" key="8">
    <source>
        <dbReference type="Proteomes" id="UP000284842"/>
    </source>
</evidence>
<feature type="region of interest" description="Disordered" evidence="5">
    <location>
        <begin position="115"/>
        <end position="180"/>
    </location>
</feature>
<evidence type="ECO:0000313" key="7">
    <source>
        <dbReference type="EMBL" id="PPQ65364.1"/>
    </source>
</evidence>
<feature type="region of interest" description="Disordered" evidence="5">
    <location>
        <begin position="194"/>
        <end position="230"/>
    </location>
</feature>
<dbReference type="InterPro" id="IPR037278">
    <property type="entry name" value="ARFGAP/RecO"/>
</dbReference>
<dbReference type="InterPro" id="IPR038508">
    <property type="entry name" value="ArfGAP_dom_sf"/>
</dbReference>
<dbReference type="GO" id="GO:0005096">
    <property type="term" value="F:GTPase activator activity"/>
    <property type="evidence" value="ECO:0007669"/>
    <property type="project" value="UniProtKB-KW"/>
</dbReference>